<dbReference type="Gene3D" id="2.60.120.200">
    <property type="match status" value="1"/>
</dbReference>
<evidence type="ECO:0008006" key="18">
    <source>
        <dbReference type="Google" id="ProtNLM"/>
    </source>
</evidence>
<dbReference type="FunFam" id="2.10.25.10:FF:000031">
    <property type="entry name" value="neurogenic locus notch homolog protein 3"/>
    <property type="match status" value="1"/>
</dbReference>
<feature type="domain" description="EGF-like" evidence="10">
    <location>
        <begin position="1209"/>
        <end position="1246"/>
    </location>
</feature>
<protein>
    <recommendedName>
        <fullName evidence="18">Sushi, von Willebrand factor type A, EGF and pentraxin domain-containing protein 1</fullName>
    </recommendedName>
</protein>
<organism>
    <name type="scientific">Pediculus humanus subsp. corporis</name>
    <name type="common">Body louse</name>
    <dbReference type="NCBI Taxonomy" id="121224"/>
    <lineage>
        <taxon>Eukaryota</taxon>
        <taxon>Metazoa</taxon>
        <taxon>Ecdysozoa</taxon>
        <taxon>Arthropoda</taxon>
        <taxon>Hexapoda</taxon>
        <taxon>Insecta</taxon>
        <taxon>Pterygota</taxon>
        <taxon>Neoptera</taxon>
        <taxon>Paraneoptera</taxon>
        <taxon>Psocodea</taxon>
        <taxon>Troctomorpha</taxon>
        <taxon>Phthiraptera</taxon>
        <taxon>Anoplura</taxon>
        <taxon>Pediculidae</taxon>
        <taxon>Pediculus</taxon>
    </lineage>
</organism>
<feature type="domain" description="Sushi" evidence="13">
    <location>
        <begin position="1761"/>
        <end position="1825"/>
    </location>
</feature>
<dbReference type="InParanoid" id="E0VRV6"/>
<dbReference type="GO" id="GO:0032991">
    <property type="term" value="C:protein-containing complex"/>
    <property type="evidence" value="ECO:0007669"/>
    <property type="project" value="UniProtKB-ARBA"/>
</dbReference>
<reference evidence="15" key="2">
    <citation type="submission" date="2007-04" db="EMBL/GenBank/DDBJ databases">
        <title>The genome of the human body louse.</title>
        <authorList>
            <consortium name="The Human Body Louse Genome Consortium"/>
            <person name="Kirkness E."/>
            <person name="Walenz B."/>
            <person name="Hass B."/>
            <person name="Bruggner R."/>
            <person name="Strausberg R."/>
        </authorList>
    </citation>
    <scope>NUCLEOTIDE SEQUENCE</scope>
    <source>
        <strain evidence="15">USDA</strain>
    </source>
</reference>
<dbReference type="OMA" id="KVRNCLP"/>
<dbReference type="PROSITE" id="PS01186">
    <property type="entry name" value="EGF_2"/>
    <property type="match status" value="5"/>
</dbReference>
<feature type="compositionally biased region" description="Basic and acidic residues" evidence="9">
    <location>
        <begin position="864"/>
        <end position="879"/>
    </location>
</feature>
<feature type="domain" description="Sushi" evidence="13">
    <location>
        <begin position="328"/>
        <end position="387"/>
    </location>
</feature>
<dbReference type="HOGENOM" id="CLU_001117_0_0_1"/>
<evidence type="ECO:0000259" key="12">
    <source>
        <dbReference type="PROSITE" id="PS50825"/>
    </source>
</evidence>
<keyword evidence="2 8" id="KW-0768">Sushi</keyword>
<dbReference type="FunFam" id="2.10.25.10:FF:000066">
    <property type="entry name" value="FAT atypical cadherin 4"/>
    <property type="match status" value="1"/>
</dbReference>
<dbReference type="InterPro" id="IPR000742">
    <property type="entry name" value="EGF"/>
</dbReference>
<dbReference type="InterPro" id="IPR001759">
    <property type="entry name" value="PTX_dom"/>
</dbReference>
<feature type="domain" description="Sushi" evidence="13">
    <location>
        <begin position="1636"/>
        <end position="1703"/>
    </location>
</feature>
<dbReference type="PROSITE" id="PS50825">
    <property type="entry name" value="HYR"/>
    <property type="match status" value="2"/>
</dbReference>
<reference evidence="15" key="1">
    <citation type="submission" date="2007-04" db="EMBL/GenBank/DDBJ databases">
        <title>Annotation of Pediculus humanus corporis strain USDA.</title>
        <authorList>
            <person name="Kirkness E."/>
            <person name="Hannick L."/>
            <person name="Hass B."/>
            <person name="Bruggner R."/>
            <person name="Lawson D."/>
            <person name="Bidwell S."/>
            <person name="Joardar V."/>
            <person name="Caler E."/>
            <person name="Walenz B."/>
            <person name="Inman J."/>
            <person name="Schobel S."/>
            <person name="Galinsky K."/>
            <person name="Amedeo P."/>
            <person name="Strausberg R."/>
        </authorList>
    </citation>
    <scope>NUCLEOTIDE SEQUENCE</scope>
    <source>
        <strain evidence="15">USDA</strain>
    </source>
</reference>
<dbReference type="PROSITE" id="PS01187">
    <property type="entry name" value="EGF_CA"/>
    <property type="match status" value="1"/>
</dbReference>
<feature type="domain" description="EGF-like" evidence="10">
    <location>
        <begin position="1171"/>
        <end position="1207"/>
    </location>
</feature>
<feature type="domain" description="EGF-like" evidence="10">
    <location>
        <begin position="1132"/>
        <end position="1169"/>
    </location>
</feature>
<dbReference type="PROSITE" id="PS00022">
    <property type="entry name" value="EGF_1"/>
    <property type="match status" value="5"/>
</dbReference>
<sequence>MTNSKNFSKYPKTSVLADIFRKKIQNLKTHKEVELIILVDGSYSVGPKNFLSEMKYIQKVISDVEVGPKAFRLGVIIYSTQAVDHLSVTDELDLEKCSLLHVQIPKIKYPGKNTNTKEALEKAEKILTRARKGAVKIIFLITDGFSNMGNPLPMAQILKDQDTIIYTFGIINGNARELLKISSQPIEEHAYLFTSFDEFEKFARRALHEDLSPGTYAPVKNSKMCNYLCTNSSDEGCCSDGAICTCGLISGHFSCLCPPGYYGSGLKGEGCKLCPKGSYSQGLFPGDILSCATCPDKYHTTINFPASNKSFCVCANGTEPDGDKCKIVSCPTLSPPSNGYFVKKNCSNVINAACGVRCHMGYVLTGTSVRICQKNGTWSGIEPECKAKKCNPLKPVPSSQIIFDYLVGTKCSYSCLAGHSMIGSKTRDCLPMLKWSGLKPTCKKIQCSSLPQLPSGSIKPQNCTSKGIKHSFGKICKFYCNPGYELKGPKLTNCTGKHGTWSEKNNPNRCVDVEPPEIDCPKNHSTKTDDNMYFATLTMTLPNTTDNSGKKPVIWSKPPFEENSTLRFSIGDSEVQIYSVDESGNYGFCSFFVKVKDDEKPKILECQSPPIFFISELPYNFTEISWKEPVFDDNSGIPVSIVRTPDNFVIKKGINSINYTAIDTSGNNETCSINVTILDNPCSEIPTDTDTLWNCSINDKKITTCKLSCSSGYGFSSNNIPDDVIDLNCTYFGRKAYWTPKIYIDDGFFPECTEMELPEIEIEVPDSFCDDLNMLSNDLNNETLSLSTTLCDEDNWNETSDEYDDDDDDGFTSNENTFFDYDNDSFIFSKTERDKNINSILANLYKVPVDRYEELENLISSGNEKEKIKDEENKFEKNPNKSQKNLLYSTEDEINKKKLTIVQEETHSLKENDNDDDDDEKIREKRKVKRRRKKLKISLKGAIGTIENLYGKSGKSKIKTKIFCKNGSLPKNNFCVKCPKGTFHNVDNSKCDPCPIGHYQETEGQTSCKSCPRGFLTRRIRRKHVKQCLKICPPGSFGNITRETNLSLSPCTMCPIGFYQVFEGQSRCESCPRNLTTLRKGSTNEKFCVKASEFDDACTNINCRNGGHCFVTDGFPHCQCLPGFIGSFCERTFDPCGSDPCYNGGQCLLLDFINYKCQCSEGFEGEYCEKNVDNCFSNPCNNRGECTNLINDFKCDCHSGFTGKTCNESLKLCQELEPCLNSGTCIDVNETYECVCQKGFYGRHCDVIYDCDYENCTSEIPKIIPDPCDNYTCLNNAQCVSDRFGQPTCTCISGFRGNNCDEEINPNVILNFPKYGVTEYLMSDFPKNDLTEISVCVWIKTKDIFNYGTLFSYATLENDNAFTLTDYSGVVLYVDGNYVVTDLQANDGFWHFICVTWQSLNGQWEVFLDGVLFSNGTGLASNNKIKGGGKLVVGQEQDSLGGGFNDVESFAGQLTNFDVWKKLLTPAEIEILYGACDPGFGNFISWINLLQNINGDITEEESIFCKTCDSNLEIYNGEITYDFSKHGKVANYTCNDGFIIKFDTDNNYNDEKITFYQRKCMKYGGWQRKEPKCGRISCGFPGYFLRGKISGGSYLYGDEITYSCSPGYTLEGNNIRICLSNGTWSGKPPTCSGYSTECEKLMAPRYGSMFVYFNNTKPYSSSTVAIGDRVEFTCDEGYAIKGFPILTCIEGGVWDREPATCEKISCRIPIEISDVLPPTLDFNSKFYYGNIITITCPSGSTKNISCGHLGNWNYTDDVCKSFCEKKPPRSIRNGYFVEENPKTFYNEDEILKIKCKAGFYLQGDNYFKCSENGTWIQNQKTVCLPINCGPPPRPPPAYQIVHEEGYNYKNKIYLRCSKGYISAGEIFMRCQANGRYSRVTNYCNKISCGAPILPDNYHIASHNSDYTYGSKISIYCTKRIFSNQNFNNIIECQSDGKWSFVPKCE</sequence>
<dbReference type="KEGG" id="phu:Phum_PHUM405150"/>
<dbReference type="RefSeq" id="XP_002428850.1">
    <property type="nucleotide sequence ID" value="XM_002428805.1"/>
</dbReference>
<dbReference type="SUPFAM" id="SSF57184">
    <property type="entry name" value="Growth factor receptor domain"/>
    <property type="match status" value="2"/>
</dbReference>
<feature type="disulfide bond" evidence="7">
    <location>
        <begin position="1291"/>
        <end position="1300"/>
    </location>
</feature>
<feature type="domain" description="Sushi" evidence="13">
    <location>
        <begin position="388"/>
        <end position="444"/>
    </location>
</feature>
<dbReference type="Pfam" id="PF00354">
    <property type="entry name" value="Pentaxin"/>
    <property type="match status" value="1"/>
</dbReference>
<feature type="disulfide bond" evidence="7">
    <location>
        <begin position="1120"/>
        <end position="1129"/>
    </location>
</feature>
<dbReference type="InterPro" id="IPR009030">
    <property type="entry name" value="Growth_fac_rcpt_cys_sf"/>
</dbReference>
<dbReference type="CDD" id="cd00054">
    <property type="entry name" value="EGF_CA"/>
    <property type="match status" value="4"/>
</dbReference>
<feature type="domain" description="VWFA" evidence="11">
    <location>
        <begin position="34"/>
        <end position="211"/>
    </location>
</feature>
<dbReference type="PROSITE" id="PS00010">
    <property type="entry name" value="ASX_HYDROXYL"/>
    <property type="match status" value="2"/>
</dbReference>
<feature type="domain" description="Sushi" evidence="13">
    <location>
        <begin position="1506"/>
        <end position="1575"/>
    </location>
</feature>
<dbReference type="Pfam" id="PF00084">
    <property type="entry name" value="Sushi"/>
    <property type="match status" value="8"/>
</dbReference>
<dbReference type="EMBL" id="AAZO01004819">
    <property type="status" value="NOT_ANNOTATED_CDS"/>
    <property type="molecule type" value="Genomic_DNA"/>
</dbReference>
<evidence type="ECO:0000259" key="14">
    <source>
        <dbReference type="PROSITE" id="PS51828"/>
    </source>
</evidence>
<feature type="disulfide bond" evidence="8">
    <location>
        <begin position="1604"/>
        <end position="1631"/>
    </location>
</feature>
<dbReference type="Pfam" id="PF07699">
    <property type="entry name" value="Ephrin_rec_like"/>
    <property type="match status" value="2"/>
</dbReference>
<feature type="disulfide bond" evidence="7">
    <location>
        <begin position="1159"/>
        <end position="1168"/>
    </location>
</feature>
<dbReference type="CTD" id="8233995"/>
<dbReference type="OrthoDB" id="8195893at2759"/>
<dbReference type="GeneID" id="8233995"/>
<dbReference type="Proteomes" id="UP000009046">
    <property type="component" value="Unassembled WGS sequence"/>
</dbReference>
<dbReference type="InterPro" id="IPR035976">
    <property type="entry name" value="Sushi/SCR/CCP_sf"/>
</dbReference>
<feature type="disulfide bond" evidence="7">
    <location>
        <begin position="1197"/>
        <end position="1206"/>
    </location>
</feature>
<feature type="disulfide bond" evidence="8">
    <location>
        <begin position="415"/>
        <end position="442"/>
    </location>
</feature>
<feature type="domain" description="EGF-like" evidence="10">
    <location>
        <begin position="1264"/>
        <end position="1301"/>
    </location>
</feature>
<dbReference type="Gene3D" id="2.10.25.10">
    <property type="entry name" value="Laminin"/>
    <property type="match status" value="5"/>
</dbReference>
<evidence type="ECO:0000256" key="9">
    <source>
        <dbReference type="SAM" id="MobiDB-lite"/>
    </source>
</evidence>
<keyword evidence="17" id="KW-1185">Reference proteome</keyword>
<keyword evidence="4" id="KW-0677">Repeat</keyword>
<feature type="domain" description="EGF-like" evidence="10">
    <location>
        <begin position="1094"/>
        <end position="1130"/>
    </location>
</feature>
<dbReference type="STRING" id="121224.E0VRV6"/>
<dbReference type="EMBL" id="DS235562">
    <property type="protein sequence ID" value="EEB16112.1"/>
    <property type="molecule type" value="Genomic_DNA"/>
</dbReference>
<dbReference type="PRINTS" id="PR00453">
    <property type="entry name" value="VWFADOMAIN"/>
</dbReference>
<dbReference type="SMART" id="SM00179">
    <property type="entry name" value="EGF_CA"/>
    <property type="match status" value="5"/>
</dbReference>
<dbReference type="Gene3D" id="3.40.50.410">
    <property type="entry name" value="von Willebrand factor, type A domain"/>
    <property type="match status" value="1"/>
</dbReference>
<comment type="caution">
    <text evidence="7">Lacks conserved residue(s) required for the propagation of feature annotation.</text>
</comment>
<reference evidence="16" key="3">
    <citation type="submission" date="2020-05" db="UniProtKB">
        <authorList>
            <consortium name="EnsemblMetazoa"/>
        </authorList>
    </citation>
    <scope>IDENTIFICATION</scope>
    <source>
        <strain evidence="16">USDA</strain>
    </source>
</reference>
<evidence type="ECO:0000313" key="16">
    <source>
        <dbReference type="EnsemblMetazoa" id="PHUM405150-PA"/>
    </source>
</evidence>
<dbReference type="Gene3D" id="2.10.50.10">
    <property type="entry name" value="Tumor Necrosis Factor Receptor, subunit A, domain 2"/>
    <property type="match status" value="1"/>
</dbReference>
<dbReference type="Gene3D" id="2.10.70.10">
    <property type="entry name" value="Complement Module, domain 1"/>
    <property type="match status" value="9"/>
</dbReference>
<evidence type="ECO:0000256" key="4">
    <source>
        <dbReference type="ARBA" id="ARBA00022737"/>
    </source>
</evidence>
<dbReference type="SMART" id="SM00159">
    <property type="entry name" value="PTX"/>
    <property type="match status" value="1"/>
</dbReference>
<evidence type="ECO:0000256" key="1">
    <source>
        <dbReference type="ARBA" id="ARBA00022536"/>
    </source>
</evidence>
<feature type="domain" description="Sushi" evidence="13">
    <location>
        <begin position="1826"/>
        <end position="1885"/>
    </location>
</feature>
<keyword evidence="5 7" id="KW-1015">Disulfide bond</keyword>
<dbReference type="InterPro" id="IPR011641">
    <property type="entry name" value="Tyr-kin_ephrin_A/B_rcpt-like"/>
</dbReference>
<evidence type="ECO:0000256" key="8">
    <source>
        <dbReference type="PROSITE-ProRule" id="PRU00302"/>
    </source>
</evidence>
<evidence type="ECO:0000259" key="13">
    <source>
        <dbReference type="PROSITE" id="PS50923"/>
    </source>
</evidence>
<dbReference type="SMART" id="SM01411">
    <property type="entry name" value="Ephrin_rec_like"/>
    <property type="match status" value="3"/>
</dbReference>
<feature type="domain" description="Sushi" evidence="13">
    <location>
        <begin position="1576"/>
        <end position="1633"/>
    </location>
</feature>
<dbReference type="GO" id="GO:0005509">
    <property type="term" value="F:calcium ion binding"/>
    <property type="evidence" value="ECO:0007669"/>
    <property type="project" value="InterPro"/>
</dbReference>
<feature type="region of interest" description="Disordered" evidence="9">
    <location>
        <begin position="864"/>
        <end position="883"/>
    </location>
</feature>
<proteinExistence type="predicted"/>
<evidence type="ECO:0000259" key="10">
    <source>
        <dbReference type="PROSITE" id="PS50026"/>
    </source>
</evidence>
<dbReference type="InterPro" id="IPR000436">
    <property type="entry name" value="Sushi_SCR_CCP_dom"/>
</dbReference>
<dbReference type="SMART" id="SM00327">
    <property type="entry name" value="VWA"/>
    <property type="match status" value="1"/>
</dbReference>
<feature type="disulfide bond" evidence="7">
    <location>
        <begin position="1236"/>
        <end position="1245"/>
    </location>
</feature>
<feature type="domain" description="HYR" evidence="12">
    <location>
        <begin position="511"/>
        <end position="597"/>
    </location>
</feature>
<dbReference type="SMART" id="SM00181">
    <property type="entry name" value="EGF"/>
    <property type="match status" value="6"/>
</dbReference>
<dbReference type="PROSITE" id="PS50234">
    <property type="entry name" value="VWFA"/>
    <property type="match status" value="1"/>
</dbReference>
<dbReference type="Pfam" id="PF00008">
    <property type="entry name" value="EGF"/>
    <property type="match status" value="3"/>
</dbReference>
<dbReference type="PRINTS" id="PR00895">
    <property type="entry name" value="PENTAXIN"/>
</dbReference>
<dbReference type="PROSITE" id="PS51828">
    <property type="entry name" value="PTX_2"/>
    <property type="match status" value="1"/>
</dbReference>
<dbReference type="SUPFAM" id="SSF49899">
    <property type="entry name" value="Concanavalin A-like lectins/glucanases"/>
    <property type="match status" value="1"/>
</dbReference>
<evidence type="ECO:0000256" key="6">
    <source>
        <dbReference type="ARBA" id="ARBA00023180"/>
    </source>
</evidence>
<feature type="disulfide bond" evidence="8">
    <location>
        <begin position="1674"/>
        <end position="1701"/>
    </location>
</feature>
<evidence type="ECO:0000313" key="17">
    <source>
        <dbReference type="Proteomes" id="UP000009046"/>
    </source>
</evidence>
<keyword evidence="6" id="KW-0325">Glycoprotein</keyword>
<dbReference type="PROSITE" id="PS50923">
    <property type="entry name" value="SUSHI"/>
    <property type="match status" value="9"/>
</dbReference>
<evidence type="ECO:0000256" key="2">
    <source>
        <dbReference type="ARBA" id="ARBA00022659"/>
    </source>
</evidence>
<keyword evidence="1 7" id="KW-0245">EGF-like domain</keyword>
<dbReference type="eggNOG" id="KOG4297">
    <property type="taxonomic scope" value="Eukaryota"/>
</dbReference>
<dbReference type="PANTHER" id="PTHR46393:SF7">
    <property type="entry name" value="COMPLEMENT C2"/>
    <property type="match status" value="1"/>
</dbReference>
<evidence type="ECO:0000313" key="15">
    <source>
        <dbReference type="EMBL" id="EEB16112.1"/>
    </source>
</evidence>
<dbReference type="CDD" id="cd00033">
    <property type="entry name" value="CCP"/>
    <property type="match status" value="7"/>
</dbReference>
<dbReference type="eggNOG" id="KOG3544">
    <property type="taxonomic scope" value="Eukaryota"/>
</dbReference>
<dbReference type="InterPro" id="IPR001881">
    <property type="entry name" value="EGF-like_Ca-bd_dom"/>
</dbReference>
<evidence type="ECO:0000256" key="5">
    <source>
        <dbReference type="ARBA" id="ARBA00023157"/>
    </source>
</evidence>
<name>E0VRV6_PEDHC</name>
<feature type="domain" description="Sushi" evidence="13">
    <location>
        <begin position="1886"/>
        <end position="1945"/>
    </location>
</feature>
<dbReference type="InterPro" id="IPR036465">
    <property type="entry name" value="vWFA_dom_sf"/>
</dbReference>
<dbReference type="CDD" id="cd01450">
    <property type="entry name" value="vWFA_subfamily_ECM"/>
    <property type="match status" value="1"/>
</dbReference>
<dbReference type="SMART" id="SM00032">
    <property type="entry name" value="CCP"/>
    <property type="match status" value="10"/>
</dbReference>
<feature type="domain" description="HYR" evidence="12">
    <location>
        <begin position="598"/>
        <end position="679"/>
    </location>
</feature>
<evidence type="ECO:0000256" key="3">
    <source>
        <dbReference type="ARBA" id="ARBA00022729"/>
    </source>
</evidence>
<gene>
    <name evidence="16" type="primary">8233995</name>
    <name evidence="15" type="ORF">Phum_PHUM405150</name>
</gene>
<dbReference type="Pfam" id="PF02494">
    <property type="entry name" value="HYR"/>
    <property type="match status" value="2"/>
</dbReference>
<dbReference type="SUPFAM" id="SSF57535">
    <property type="entry name" value="Complement control module/SCR domain"/>
    <property type="match status" value="9"/>
</dbReference>
<dbReference type="InterPro" id="IPR003410">
    <property type="entry name" value="HYR_dom"/>
</dbReference>
<dbReference type="PROSITE" id="PS50026">
    <property type="entry name" value="EGF_3"/>
    <property type="match status" value="5"/>
</dbReference>
<dbReference type="EnsemblMetazoa" id="PHUM405150-RA">
    <property type="protein sequence ID" value="PHUM405150-PA"/>
    <property type="gene ID" value="PHUM405150"/>
</dbReference>
<evidence type="ECO:0000259" key="11">
    <source>
        <dbReference type="PROSITE" id="PS50234"/>
    </source>
</evidence>
<dbReference type="InterPro" id="IPR000152">
    <property type="entry name" value="EGF-type_Asp/Asn_hydroxyl_site"/>
</dbReference>
<feature type="disulfide bond" evidence="8">
    <location>
        <begin position="1856"/>
        <end position="1883"/>
    </location>
</feature>
<feature type="domain" description="Pentraxin (PTX)" evidence="14">
    <location>
        <begin position="1306"/>
        <end position="1505"/>
    </location>
</feature>
<feature type="domain" description="Sushi" evidence="13">
    <location>
        <begin position="445"/>
        <end position="512"/>
    </location>
</feature>
<dbReference type="InterPro" id="IPR013320">
    <property type="entry name" value="ConA-like_dom_sf"/>
</dbReference>
<dbReference type="InterPro" id="IPR018097">
    <property type="entry name" value="EGF_Ca-bd_CS"/>
</dbReference>
<evidence type="ECO:0000256" key="7">
    <source>
        <dbReference type="PROSITE-ProRule" id="PRU00076"/>
    </source>
</evidence>
<dbReference type="VEuPathDB" id="VectorBase:PHUM405150"/>
<feature type="disulfide bond" evidence="8">
    <location>
        <begin position="358"/>
        <end position="385"/>
    </location>
</feature>
<dbReference type="Pfam" id="PF00092">
    <property type="entry name" value="VWA"/>
    <property type="match status" value="1"/>
</dbReference>
<keyword evidence="3" id="KW-0732">Signal</keyword>
<dbReference type="PANTHER" id="PTHR46393">
    <property type="entry name" value="SUSHI DOMAIN-CONTAINING PROTEIN"/>
    <property type="match status" value="1"/>
</dbReference>
<dbReference type="eggNOG" id="KOG1217">
    <property type="taxonomic scope" value="Eukaryota"/>
</dbReference>
<dbReference type="SUPFAM" id="SSF57196">
    <property type="entry name" value="EGF/Laminin"/>
    <property type="match status" value="2"/>
</dbReference>
<accession>E0VRV6</accession>
<dbReference type="InterPro" id="IPR002035">
    <property type="entry name" value="VWF_A"/>
</dbReference>
<dbReference type="SUPFAM" id="SSF53300">
    <property type="entry name" value="vWA-like"/>
    <property type="match status" value="1"/>
</dbReference>